<dbReference type="SUPFAM" id="SSF81321">
    <property type="entry name" value="Family A G protein-coupled receptor-like"/>
    <property type="match status" value="1"/>
</dbReference>
<evidence type="ECO:0000256" key="1">
    <source>
        <dbReference type="ARBA" id="ARBA00004370"/>
    </source>
</evidence>
<dbReference type="Gene3D" id="1.20.1070.10">
    <property type="entry name" value="Rhodopsin 7-helix transmembrane proteins"/>
    <property type="match status" value="1"/>
</dbReference>
<dbReference type="GO" id="GO:0016020">
    <property type="term" value="C:membrane"/>
    <property type="evidence" value="ECO:0007669"/>
    <property type="project" value="UniProtKB-SubCell"/>
</dbReference>
<evidence type="ECO:0000313" key="7">
    <source>
        <dbReference type="EMBL" id="KAK0399448.1"/>
    </source>
</evidence>
<proteinExistence type="predicted"/>
<keyword evidence="3 5" id="KW-1133">Transmembrane helix</keyword>
<name>A0AA39H747_9BILA</name>
<sequence>MASCNNGVDLLSARFVLVGLIGSSVALFGLLANAALATLFVSRATFRHSPFFFLGFVAVFDTLLDLVYLMLLSSPIVAEYYQNEALYTLWVSYVRPIYLLGQVFKITSVLCLIVASFERYFMTRHWTFTGFSIRTRWAILFSVIVVAISVKLVTSNFQDIVLIIRPQCRLFRRYTVGNLSERAWLSGLVNTVTIFVPFLTLVFLNGGIVFMLRKQNIQQLRSLITELTMGHDVMKIRRKNLRSATNTLIIIITAYLISNLLNLSLTLIEFFIPEFLQQTHRSAYRLAADCASVLTVFGNAIRCPAHFLSNSEIRVQFWIMIFGENEKTTHCKLLESSRRYGMLTFQNEKIPAVVRRRSERIDNPWFSLLLSVHNEEDNNCESDEAKQYNWNLLNL</sequence>
<feature type="transmembrane region" description="Helical" evidence="5">
    <location>
        <begin position="184"/>
        <end position="212"/>
    </location>
</feature>
<comment type="caution">
    <text evidence="7">The sequence shown here is derived from an EMBL/GenBank/DDBJ whole genome shotgun (WGS) entry which is preliminary data.</text>
</comment>
<feature type="transmembrane region" description="Helical" evidence="5">
    <location>
        <begin position="138"/>
        <end position="164"/>
    </location>
</feature>
<keyword evidence="4 5" id="KW-0472">Membrane</keyword>
<gene>
    <name evidence="7" type="ORF">QR680_003056</name>
</gene>
<dbReference type="PROSITE" id="PS50262">
    <property type="entry name" value="G_PROTEIN_RECEP_F1_2"/>
    <property type="match status" value="1"/>
</dbReference>
<feature type="transmembrane region" description="Helical" evidence="5">
    <location>
        <begin position="51"/>
        <end position="77"/>
    </location>
</feature>
<evidence type="ECO:0000256" key="5">
    <source>
        <dbReference type="SAM" id="Phobius"/>
    </source>
</evidence>
<evidence type="ECO:0000259" key="6">
    <source>
        <dbReference type="PROSITE" id="PS50262"/>
    </source>
</evidence>
<dbReference type="InterPro" id="IPR017452">
    <property type="entry name" value="GPCR_Rhodpsn_7TM"/>
</dbReference>
<reference evidence="7" key="1">
    <citation type="submission" date="2023-06" db="EMBL/GenBank/DDBJ databases">
        <title>Genomic analysis of the entomopathogenic nematode Steinernema hermaphroditum.</title>
        <authorList>
            <person name="Schwarz E.M."/>
            <person name="Heppert J.K."/>
            <person name="Baniya A."/>
            <person name="Schwartz H.T."/>
            <person name="Tan C.-H."/>
            <person name="Antoshechkin I."/>
            <person name="Sternberg P.W."/>
            <person name="Goodrich-Blair H."/>
            <person name="Dillman A.R."/>
        </authorList>
    </citation>
    <scope>NUCLEOTIDE SEQUENCE</scope>
    <source>
        <strain evidence="7">PS9179</strain>
        <tissue evidence="7">Whole animal</tissue>
    </source>
</reference>
<evidence type="ECO:0000256" key="3">
    <source>
        <dbReference type="ARBA" id="ARBA00022989"/>
    </source>
</evidence>
<feature type="transmembrane region" description="Helical" evidence="5">
    <location>
        <begin position="97"/>
        <end position="117"/>
    </location>
</feature>
<feature type="transmembrane region" description="Helical" evidence="5">
    <location>
        <begin position="15"/>
        <end position="39"/>
    </location>
</feature>
<dbReference type="EMBL" id="JAUCMV010000005">
    <property type="protein sequence ID" value="KAK0399448.1"/>
    <property type="molecule type" value="Genomic_DNA"/>
</dbReference>
<feature type="domain" description="G-protein coupled receptors family 1 profile" evidence="6">
    <location>
        <begin position="32"/>
        <end position="306"/>
    </location>
</feature>
<dbReference type="PANTHER" id="PTHR46709:SF12">
    <property type="entry name" value="G-PROTEIN COUPLED RECEPTORS FAMILY 1 PROFILE DOMAIN-CONTAINING PROTEIN"/>
    <property type="match status" value="1"/>
</dbReference>
<evidence type="ECO:0000256" key="2">
    <source>
        <dbReference type="ARBA" id="ARBA00022692"/>
    </source>
</evidence>
<dbReference type="Proteomes" id="UP001175271">
    <property type="component" value="Unassembled WGS sequence"/>
</dbReference>
<comment type="subcellular location">
    <subcellularLocation>
        <location evidence="1">Membrane</location>
    </subcellularLocation>
</comment>
<protein>
    <recommendedName>
        <fullName evidence="6">G-protein coupled receptors family 1 profile domain-containing protein</fullName>
    </recommendedName>
</protein>
<accession>A0AA39H747</accession>
<keyword evidence="2 5" id="KW-0812">Transmembrane</keyword>
<organism evidence="7 8">
    <name type="scientific">Steinernema hermaphroditum</name>
    <dbReference type="NCBI Taxonomy" id="289476"/>
    <lineage>
        <taxon>Eukaryota</taxon>
        <taxon>Metazoa</taxon>
        <taxon>Ecdysozoa</taxon>
        <taxon>Nematoda</taxon>
        <taxon>Chromadorea</taxon>
        <taxon>Rhabditida</taxon>
        <taxon>Tylenchina</taxon>
        <taxon>Panagrolaimomorpha</taxon>
        <taxon>Strongyloidoidea</taxon>
        <taxon>Steinernematidae</taxon>
        <taxon>Steinernema</taxon>
    </lineage>
</organism>
<dbReference type="PANTHER" id="PTHR46709">
    <property type="entry name" value="PROTEIN CBG23488-RELATED"/>
    <property type="match status" value="1"/>
</dbReference>
<keyword evidence="8" id="KW-1185">Reference proteome</keyword>
<feature type="transmembrane region" description="Helical" evidence="5">
    <location>
        <begin position="247"/>
        <end position="272"/>
    </location>
</feature>
<dbReference type="AlphaFoldDB" id="A0AA39H747"/>
<evidence type="ECO:0000313" key="8">
    <source>
        <dbReference type="Proteomes" id="UP001175271"/>
    </source>
</evidence>
<evidence type="ECO:0000256" key="4">
    <source>
        <dbReference type="ARBA" id="ARBA00023136"/>
    </source>
</evidence>